<name>A0ACC1SNL1_9HYPO</name>
<sequence length="554" mass="62664">MQTLVPFFLFLRWKTPVAESMMSTPSATTDVNRSSALLDIDDDMKSHRKPIDKAQWGPAAPANSNTFRVRDHSHKPKAQRWDHVLSQESSSRAGNSLKYAAGFLKLPGMISLGGGLPSSEYFPWDELHFKVPQVGHFSELDMHQHGVLIKSRKNDVATGESIFDISTAFNYGQGHGSAQLLRWITEHTELVHDPPYADWGCTMTVGSTSSLNFALRMLTKPGDWIISEEYTFSTAVESAAPMGVKVAGVKMDAEGLLPDSLDDVMANWDSEKHDGAPRPTILYTVPTGQNPTGATQGAQRRRDIYALAQKHNLYIIEDEPYYFLQMHPYAGQDTPAAPQPLMHGEFLRSLLPSYLSMDIDGRVMRMDSFSKVLAPGTRCGWITASEQIVERYTRHSEVGTQGPSGVSQLMLFKLLDEHWGHGGYLDWLVHIRMGYTQRRNVILDACERYLPKEVVSWKHRWRHWLQIDWRKHPDASSKTILELEHDIFTASIEHRALVIKGSQFYANREEQHDTLFFRTTYAAAPSDKINEAIRRFGDAVRSSFKLEQQETTGN</sequence>
<evidence type="ECO:0000313" key="1">
    <source>
        <dbReference type="EMBL" id="KAJ3543437.1"/>
    </source>
</evidence>
<comment type="caution">
    <text evidence="1">The sequence shown here is derived from an EMBL/GenBank/DDBJ whole genome shotgun (WGS) entry which is preliminary data.</text>
</comment>
<accession>A0ACC1SNL1</accession>
<proteinExistence type="predicted"/>
<gene>
    <name evidence="1" type="ORF">NM208_g3577</name>
</gene>
<evidence type="ECO:0000313" key="2">
    <source>
        <dbReference type="Proteomes" id="UP001148629"/>
    </source>
</evidence>
<dbReference type="EMBL" id="JANRMS010000244">
    <property type="protein sequence ID" value="KAJ3543437.1"/>
    <property type="molecule type" value="Genomic_DNA"/>
</dbReference>
<reference evidence="1" key="1">
    <citation type="submission" date="2022-08" db="EMBL/GenBank/DDBJ databases">
        <title>Genome Sequence of Fusarium decemcellulare.</title>
        <authorList>
            <person name="Buettner E."/>
        </authorList>
    </citation>
    <scope>NUCLEOTIDE SEQUENCE</scope>
    <source>
        <strain evidence="1">Babe19</strain>
    </source>
</reference>
<keyword evidence="2" id="KW-1185">Reference proteome</keyword>
<dbReference type="Proteomes" id="UP001148629">
    <property type="component" value="Unassembled WGS sequence"/>
</dbReference>
<protein>
    <submittedName>
        <fullName evidence="1">Uncharacterized protein</fullName>
    </submittedName>
</protein>
<organism evidence="1 2">
    <name type="scientific">Fusarium decemcellulare</name>
    <dbReference type="NCBI Taxonomy" id="57161"/>
    <lineage>
        <taxon>Eukaryota</taxon>
        <taxon>Fungi</taxon>
        <taxon>Dikarya</taxon>
        <taxon>Ascomycota</taxon>
        <taxon>Pezizomycotina</taxon>
        <taxon>Sordariomycetes</taxon>
        <taxon>Hypocreomycetidae</taxon>
        <taxon>Hypocreales</taxon>
        <taxon>Nectriaceae</taxon>
        <taxon>Fusarium</taxon>
        <taxon>Fusarium decemcellulare species complex</taxon>
    </lineage>
</organism>